<feature type="coiled-coil region" evidence="1">
    <location>
        <begin position="21"/>
        <end position="70"/>
    </location>
</feature>
<feature type="region of interest" description="Disordered" evidence="2">
    <location>
        <begin position="90"/>
        <end position="109"/>
    </location>
</feature>
<comment type="caution">
    <text evidence="3">The sequence shown here is derived from an EMBL/GenBank/DDBJ whole genome shotgun (WGS) entry which is preliminary data.</text>
</comment>
<protein>
    <submittedName>
        <fullName evidence="3">Uncharacterized protein</fullName>
    </submittedName>
</protein>
<organism evidence="3 4">
    <name type="scientific">Petrolisthes cinctipes</name>
    <name type="common">Flat porcelain crab</name>
    <dbReference type="NCBI Taxonomy" id="88211"/>
    <lineage>
        <taxon>Eukaryota</taxon>
        <taxon>Metazoa</taxon>
        <taxon>Ecdysozoa</taxon>
        <taxon>Arthropoda</taxon>
        <taxon>Crustacea</taxon>
        <taxon>Multicrustacea</taxon>
        <taxon>Malacostraca</taxon>
        <taxon>Eumalacostraca</taxon>
        <taxon>Eucarida</taxon>
        <taxon>Decapoda</taxon>
        <taxon>Pleocyemata</taxon>
        <taxon>Anomura</taxon>
        <taxon>Galatheoidea</taxon>
        <taxon>Porcellanidae</taxon>
        <taxon>Petrolisthes</taxon>
    </lineage>
</organism>
<reference evidence="3" key="1">
    <citation type="submission" date="2023-10" db="EMBL/GenBank/DDBJ databases">
        <title>Genome assemblies of two species of porcelain crab, Petrolisthes cinctipes and Petrolisthes manimaculis (Anomura: Porcellanidae).</title>
        <authorList>
            <person name="Angst P."/>
        </authorList>
    </citation>
    <scope>NUCLEOTIDE SEQUENCE</scope>
    <source>
        <strain evidence="3">PB745_01</strain>
        <tissue evidence="3">Gill</tissue>
    </source>
</reference>
<keyword evidence="4" id="KW-1185">Reference proteome</keyword>
<accession>A0AAE1GI33</accession>
<keyword evidence="1" id="KW-0175">Coiled coil</keyword>
<evidence type="ECO:0000256" key="2">
    <source>
        <dbReference type="SAM" id="MobiDB-lite"/>
    </source>
</evidence>
<dbReference type="Proteomes" id="UP001286313">
    <property type="component" value="Unassembled WGS sequence"/>
</dbReference>
<evidence type="ECO:0000313" key="4">
    <source>
        <dbReference type="Proteomes" id="UP001286313"/>
    </source>
</evidence>
<gene>
    <name evidence="3" type="ORF">Pcinc_006120</name>
</gene>
<sequence>MEVDEAGIHWFCSGCDVLKLVNNLKESNAKLHSKVNDMEERLINIENMKSEKFKEKNRNIREELYEAKDREGRECNLVIKGIDEIGNVESDNDPLGIGQMQSDEQVVDH</sequence>
<evidence type="ECO:0000313" key="3">
    <source>
        <dbReference type="EMBL" id="KAK3889968.1"/>
    </source>
</evidence>
<dbReference type="AlphaFoldDB" id="A0AAE1GI33"/>
<dbReference type="EMBL" id="JAWQEG010000453">
    <property type="protein sequence ID" value="KAK3889968.1"/>
    <property type="molecule type" value="Genomic_DNA"/>
</dbReference>
<name>A0AAE1GI33_PETCI</name>
<evidence type="ECO:0000256" key="1">
    <source>
        <dbReference type="SAM" id="Coils"/>
    </source>
</evidence>
<feature type="compositionally biased region" description="Polar residues" evidence="2">
    <location>
        <begin position="99"/>
        <end position="109"/>
    </location>
</feature>
<proteinExistence type="predicted"/>